<dbReference type="EMBL" id="PDCK01000039">
    <property type="protein sequence ID" value="PRQ55308.1"/>
    <property type="molecule type" value="Genomic_DNA"/>
</dbReference>
<evidence type="ECO:0000313" key="2">
    <source>
        <dbReference type="EMBL" id="PRQ55308.1"/>
    </source>
</evidence>
<evidence type="ECO:0000313" key="3">
    <source>
        <dbReference type="Proteomes" id="UP000238479"/>
    </source>
</evidence>
<dbReference type="AlphaFoldDB" id="A0A2P6S9D2"/>
<organism evidence="2 3">
    <name type="scientific">Rosa chinensis</name>
    <name type="common">China rose</name>
    <dbReference type="NCBI Taxonomy" id="74649"/>
    <lineage>
        <taxon>Eukaryota</taxon>
        <taxon>Viridiplantae</taxon>
        <taxon>Streptophyta</taxon>
        <taxon>Embryophyta</taxon>
        <taxon>Tracheophyta</taxon>
        <taxon>Spermatophyta</taxon>
        <taxon>Magnoliopsida</taxon>
        <taxon>eudicotyledons</taxon>
        <taxon>Gunneridae</taxon>
        <taxon>Pentapetalae</taxon>
        <taxon>rosids</taxon>
        <taxon>fabids</taxon>
        <taxon>Rosales</taxon>
        <taxon>Rosaceae</taxon>
        <taxon>Rosoideae</taxon>
        <taxon>Rosoideae incertae sedis</taxon>
        <taxon>Rosa</taxon>
    </lineage>
</organism>
<keyword evidence="3" id="KW-1185">Reference proteome</keyword>
<dbReference type="Proteomes" id="UP000238479">
    <property type="component" value="Chromosome 1"/>
</dbReference>
<comment type="caution">
    <text evidence="2">The sequence shown here is derived from an EMBL/GenBank/DDBJ whole genome shotgun (WGS) entry which is preliminary data.</text>
</comment>
<evidence type="ECO:0000256" key="1">
    <source>
        <dbReference type="SAM" id="MobiDB-lite"/>
    </source>
</evidence>
<name>A0A2P6S9D2_ROSCH</name>
<feature type="region of interest" description="Disordered" evidence="1">
    <location>
        <begin position="69"/>
        <end position="89"/>
    </location>
</feature>
<dbReference type="Gramene" id="PRQ55308">
    <property type="protein sequence ID" value="PRQ55308"/>
    <property type="gene ID" value="RchiOBHm_Chr1g0323151"/>
</dbReference>
<proteinExistence type="predicted"/>
<sequence length="89" mass="9826">MMLTGILKMSLRLKTSLYLLQARSSSGPSQTKVSDHFVNMVAKTIPEHGLEDADSILETLLLYNALESSPPEQHSLPELYSPPEQLSCP</sequence>
<accession>A0A2P6S9D2</accession>
<reference evidence="2 3" key="1">
    <citation type="journal article" date="2018" name="Nat. Genet.">
        <title>The Rosa genome provides new insights in the design of modern roses.</title>
        <authorList>
            <person name="Bendahmane M."/>
        </authorList>
    </citation>
    <scope>NUCLEOTIDE SEQUENCE [LARGE SCALE GENOMIC DNA]</scope>
    <source>
        <strain evidence="3">cv. Old Blush</strain>
    </source>
</reference>
<protein>
    <submittedName>
        <fullName evidence="2">Uncharacterized protein</fullName>
    </submittedName>
</protein>
<gene>
    <name evidence="2" type="ORF">RchiOBHm_Chr1g0323151</name>
</gene>